<dbReference type="Proteomes" id="UP001152797">
    <property type="component" value="Unassembled WGS sequence"/>
</dbReference>
<dbReference type="AlphaFoldDB" id="A0A9P1CLJ4"/>
<dbReference type="GO" id="GO:0005506">
    <property type="term" value="F:iron ion binding"/>
    <property type="evidence" value="ECO:0007669"/>
    <property type="project" value="InterPro"/>
</dbReference>
<dbReference type="InterPro" id="IPR034904">
    <property type="entry name" value="FSCA_dom_sf"/>
</dbReference>
<dbReference type="InterPro" id="IPR014824">
    <property type="entry name" value="Nfu/NifU_N"/>
</dbReference>
<dbReference type="EMBL" id="CAMXCT020001779">
    <property type="protein sequence ID" value="CAL1146338.1"/>
    <property type="molecule type" value="Genomic_DNA"/>
</dbReference>
<dbReference type="GO" id="GO:0051536">
    <property type="term" value="F:iron-sulfur cluster binding"/>
    <property type="evidence" value="ECO:0007669"/>
    <property type="project" value="InterPro"/>
</dbReference>
<organism evidence="4">
    <name type="scientific">Cladocopium goreaui</name>
    <dbReference type="NCBI Taxonomy" id="2562237"/>
    <lineage>
        <taxon>Eukaryota</taxon>
        <taxon>Sar</taxon>
        <taxon>Alveolata</taxon>
        <taxon>Dinophyceae</taxon>
        <taxon>Suessiales</taxon>
        <taxon>Symbiodiniaceae</taxon>
        <taxon>Cladocopium</taxon>
    </lineage>
</organism>
<accession>A0A9P1CLJ4</accession>
<proteinExistence type="inferred from homology"/>
<reference evidence="5 6" key="2">
    <citation type="submission" date="2024-05" db="EMBL/GenBank/DDBJ databases">
        <authorList>
            <person name="Chen Y."/>
            <person name="Shah S."/>
            <person name="Dougan E. K."/>
            <person name="Thang M."/>
            <person name="Chan C."/>
        </authorList>
    </citation>
    <scope>NUCLEOTIDE SEQUENCE [LARGE SCALE GENOMIC DNA]</scope>
</reference>
<name>A0A9P1CLJ4_9DINO</name>
<dbReference type="InterPro" id="IPR036498">
    <property type="entry name" value="Nfu/NifU_N_sf"/>
</dbReference>
<feature type="region of interest" description="Disordered" evidence="2">
    <location>
        <begin position="186"/>
        <end position="206"/>
    </location>
</feature>
<dbReference type="Gene3D" id="3.30.300.130">
    <property type="entry name" value="Fe-S cluster assembly (FSCA)"/>
    <property type="match status" value="1"/>
</dbReference>
<sequence length="404" mass="44102">MLKGFSSPFRRQVARVLCWSGRSAGTWAFQETPNPNVWKFQSDTGVPKSTKSQLLEVPGVQDVLVHEGLSGTWLAITRQSGTEWQVLAPQLKDFLQSLPDIEAEQQVDDSTILDADATEILEVLEHRIRPSVQEDGGDVQLKSWDRSTGEVVLCLQGACRGCPQSAVTLQESILKTLQHFVPDVTSVRSEEERNDGTDPTADLPWSHCGAPAKQQIQQLVMAGTPIFSTFAGTKVEGAKLRRIAFMSEIRLEGRTPEHIFVTCSDCKAKRTIEDPQDLLRADKGNATGNAENQLCKGKGWKGQVAGKDMTVKMHSWASKCPLAHGEDAPAARAAAGGAGANAEVLLLQGSSKLCHTSDLTRSRCLGSVVGELARLAFSHKWLRSQWIVPLRSAARRLSSMKLGR</sequence>
<evidence type="ECO:0000256" key="2">
    <source>
        <dbReference type="SAM" id="MobiDB-lite"/>
    </source>
</evidence>
<dbReference type="EMBL" id="CAMXCT030001779">
    <property type="protein sequence ID" value="CAL4780275.1"/>
    <property type="molecule type" value="Genomic_DNA"/>
</dbReference>
<reference evidence="4" key="1">
    <citation type="submission" date="2022-10" db="EMBL/GenBank/DDBJ databases">
        <authorList>
            <person name="Chen Y."/>
            <person name="Dougan E. K."/>
            <person name="Chan C."/>
            <person name="Rhodes N."/>
            <person name="Thang M."/>
        </authorList>
    </citation>
    <scope>NUCLEOTIDE SEQUENCE</scope>
</reference>
<evidence type="ECO:0000313" key="4">
    <source>
        <dbReference type="EMBL" id="CAI3992963.1"/>
    </source>
</evidence>
<protein>
    <submittedName>
        <fullName evidence="5">NFU1 iron-sulfur cluster scaffold homolog, mitochondrial</fullName>
    </submittedName>
</protein>
<comment type="caution">
    <text evidence="4">The sequence shown here is derived from an EMBL/GenBank/DDBJ whole genome shotgun (WGS) entry which is preliminary data.</text>
</comment>
<dbReference type="GO" id="GO:0016226">
    <property type="term" value="P:iron-sulfur cluster assembly"/>
    <property type="evidence" value="ECO:0007669"/>
    <property type="project" value="InterPro"/>
</dbReference>
<evidence type="ECO:0000256" key="1">
    <source>
        <dbReference type="ARBA" id="ARBA00006420"/>
    </source>
</evidence>
<comment type="similarity">
    <text evidence="1">Belongs to the NifU family.</text>
</comment>
<feature type="domain" description="Scaffold protein Nfu/NifU N-terminal" evidence="3">
    <location>
        <begin position="27"/>
        <end position="102"/>
    </location>
</feature>
<evidence type="ECO:0000313" key="5">
    <source>
        <dbReference type="EMBL" id="CAL4780275.1"/>
    </source>
</evidence>
<keyword evidence="6" id="KW-1185">Reference proteome</keyword>
<gene>
    <name evidence="4" type="ORF">C1SCF055_LOCUS19754</name>
</gene>
<dbReference type="PANTHER" id="PTHR11178">
    <property type="entry name" value="IRON-SULFUR CLUSTER SCAFFOLD PROTEIN NFU-RELATED"/>
    <property type="match status" value="1"/>
</dbReference>
<dbReference type="InterPro" id="IPR001075">
    <property type="entry name" value="NIF_FeS_clus_asmbl_NifU_C"/>
</dbReference>
<dbReference type="SUPFAM" id="SSF110836">
    <property type="entry name" value="Hypothetical protein SAV1430"/>
    <property type="match status" value="1"/>
</dbReference>
<dbReference type="Pfam" id="PF01106">
    <property type="entry name" value="NifU"/>
    <property type="match status" value="1"/>
</dbReference>
<dbReference type="OrthoDB" id="565552at2759"/>
<dbReference type="PANTHER" id="PTHR11178:SF1">
    <property type="entry name" value="NFU1 IRON-SULFUR CLUSTER SCAFFOLD HOMOLOG, MITOCHONDRIAL"/>
    <property type="match status" value="1"/>
</dbReference>
<dbReference type="EMBL" id="CAMXCT010001779">
    <property type="protein sequence ID" value="CAI3992963.1"/>
    <property type="molecule type" value="Genomic_DNA"/>
</dbReference>
<evidence type="ECO:0000259" key="3">
    <source>
        <dbReference type="SMART" id="SM00932"/>
    </source>
</evidence>
<dbReference type="SUPFAM" id="SSF117916">
    <property type="entry name" value="Fe-S cluster assembly (FSCA) domain-like"/>
    <property type="match status" value="1"/>
</dbReference>
<evidence type="ECO:0000313" key="6">
    <source>
        <dbReference type="Proteomes" id="UP001152797"/>
    </source>
</evidence>
<dbReference type="SMART" id="SM00932">
    <property type="entry name" value="Nfu_N"/>
    <property type="match status" value="1"/>
</dbReference>